<evidence type="ECO:0000256" key="1">
    <source>
        <dbReference type="SAM" id="Phobius"/>
    </source>
</evidence>
<dbReference type="RefSeq" id="WP_354699096.1">
    <property type="nucleotide sequence ID" value="NZ_CP114014.1"/>
</dbReference>
<dbReference type="EMBL" id="CP114014">
    <property type="protein sequence ID" value="XAY07909.1"/>
    <property type="molecule type" value="Genomic_DNA"/>
</dbReference>
<feature type="transmembrane region" description="Helical" evidence="1">
    <location>
        <begin position="6"/>
        <end position="28"/>
    </location>
</feature>
<protein>
    <recommendedName>
        <fullName evidence="3">HEAT repeat domain-containing protein</fullName>
    </recommendedName>
</protein>
<sequence>MTVSPWWSAIFTVPLVGLLVAVVVRKALRDRAEPRRARRRAMLDDALRRHDVTPLARAATGGLWQQADVLAALEHGAPADVAAVHTALAETSAGAHVEVFLRAELRSRSPSRRGRAVLLAGTLRLRALQHGVARLHADPHPDVRLAACTALERYATSDSARHLVTALAAGRIGPSRIVERLAHPWAVGPLLALLPTIADGRVRAQLHRALGLAGDPLALPALRLAALGGTDEERICAVRALGQLGDPAAQAEVLTSLTDPVWEVRAQAATAAPAVAGAAAVGTLRVAMGDHAWWVRANAADALARLGPVGRAALQAVASGPDRYAAERAQEALWTTQAADASPPARRDEAA</sequence>
<dbReference type="AlphaFoldDB" id="A0AAU7B2Z2"/>
<evidence type="ECO:0008006" key="3">
    <source>
        <dbReference type="Google" id="ProtNLM"/>
    </source>
</evidence>
<dbReference type="Gene3D" id="1.25.10.10">
    <property type="entry name" value="Leucine-rich Repeat Variant"/>
    <property type="match status" value="2"/>
</dbReference>
<dbReference type="SUPFAM" id="SSF48371">
    <property type="entry name" value="ARM repeat"/>
    <property type="match status" value="1"/>
</dbReference>
<keyword evidence="1" id="KW-0812">Transmembrane</keyword>
<organism evidence="2">
    <name type="scientific">Paraconexibacter sp. AEG42_29</name>
    <dbReference type="NCBI Taxonomy" id="2997339"/>
    <lineage>
        <taxon>Bacteria</taxon>
        <taxon>Bacillati</taxon>
        <taxon>Actinomycetota</taxon>
        <taxon>Thermoleophilia</taxon>
        <taxon>Solirubrobacterales</taxon>
        <taxon>Paraconexibacteraceae</taxon>
        <taxon>Paraconexibacter</taxon>
    </lineage>
</organism>
<gene>
    <name evidence="2" type="ORF">DSM112329_04803</name>
</gene>
<reference evidence="2" key="1">
    <citation type="submission" date="2022-12" db="EMBL/GenBank/DDBJ databases">
        <title>Paraconexibacter alkalitolerans sp. nov. and Baekduia alba sp. nov., isolated from soil and emended description of the genera Paraconexibacter (Chun et al., 2020) and Baekduia (An et al., 2020).</title>
        <authorList>
            <person name="Vieira S."/>
            <person name="Huber K.J."/>
            <person name="Geppert A."/>
            <person name="Wolf J."/>
            <person name="Neumann-Schaal M."/>
            <person name="Muesken M."/>
            <person name="Overmann J."/>
        </authorList>
    </citation>
    <scope>NUCLEOTIDE SEQUENCE</scope>
    <source>
        <strain evidence="2">AEG42_29</strain>
    </source>
</reference>
<dbReference type="InterPro" id="IPR004155">
    <property type="entry name" value="PBS_lyase_HEAT"/>
</dbReference>
<accession>A0AAU7B2Z2</accession>
<keyword evidence="1" id="KW-0472">Membrane</keyword>
<dbReference type="InterPro" id="IPR016024">
    <property type="entry name" value="ARM-type_fold"/>
</dbReference>
<proteinExistence type="predicted"/>
<evidence type="ECO:0000313" key="2">
    <source>
        <dbReference type="EMBL" id="XAY07909.1"/>
    </source>
</evidence>
<dbReference type="Pfam" id="PF13646">
    <property type="entry name" value="HEAT_2"/>
    <property type="match status" value="1"/>
</dbReference>
<dbReference type="InterPro" id="IPR011989">
    <property type="entry name" value="ARM-like"/>
</dbReference>
<name>A0AAU7B2Z2_9ACTN</name>
<dbReference type="KEGG" id="parq:DSM112329_04803"/>
<dbReference type="SMART" id="SM00567">
    <property type="entry name" value="EZ_HEAT"/>
    <property type="match status" value="5"/>
</dbReference>
<keyword evidence="1" id="KW-1133">Transmembrane helix</keyword>